<gene>
    <name evidence="2" type="ORF">ABXS05_34240</name>
</gene>
<dbReference type="Proteomes" id="UP001555786">
    <property type="component" value="Unassembled WGS sequence"/>
</dbReference>
<dbReference type="RefSeq" id="WP_367627003.1">
    <property type="nucleotide sequence ID" value="NZ_JBFNQD010000032.1"/>
</dbReference>
<name>A0ABV3PZ07_9HYPH</name>
<feature type="domain" description="Nucleotidyltransferase-like" evidence="1">
    <location>
        <begin position="103"/>
        <end position="316"/>
    </location>
</feature>
<dbReference type="InterPro" id="IPR022550">
    <property type="entry name" value="NTP_transf_8"/>
</dbReference>
<evidence type="ECO:0000313" key="2">
    <source>
        <dbReference type="EMBL" id="MEW9310648.1"/>
    </source>
</evidence>
<evidence type="ECO:0000259" key="1">
    <source>
        <dbReference type="Pfam" id="PF12281"/>
    </source>
</evidence>
<dbReference type="EMBL" id="JBFNQD010000032">
    <property type="protein sequence ID" value="MEW9310648.1"/>
    <property type="molecule type" value="Genomic_DNA"/>
</dbReference>
<dbReference type="PIRSF" id="PIRSF031854">
    <property type="entry name" value="UCP031854"/>
    <property type="match status" value="1"/>
</dbReference>
<sequence>MKTIDLAYRTMFAELVQRSLDASFETDFSIAGNFVRVPVKGRNYWYFEQTQPKKTRKYVGAADDPDIAKRVEAFQEIKGDLRARRRLVSSLTRDAGLAAPDRFTGDIVEAMGNAGIFRLRGLLVGTVAFQTYAGLLGVRLPGASLQTGDADFAQHYSVSSSLEDTLPPVLDILKAIDPSFRAIPHRLDPARVTQFENAARYKVEFLTPNRGSDDYADRASPMPALGGASAQPLRFLDFLIQEPVRTVMLHRSGVPVVVPSPQRYAVHKLIVASRRQSDAGSAAKREKDIQQASLLIEALGETRRGDDLAEALTEAWNRGPNWRAAIQQGLNVLPERQRTSALSTIQVGLASTGAKLDGFNGTGSTAKT</sequence>
<dbReference type="Pfam" id="PF12281">
    <property type="entry name" value="NTP_transf_8"/>
    <property type="match status" value="1"/>
</dbReference>
<keyword evidence="3" id="KW-1185">Reference proteome</keyword>
<evidence type="ECO:0000313" key="3">
    <source>
        <dbReference type="Proteomes" id="UP001555786"/>
    </source>
</evidence>
<protein>
    <submittedName>
        <fullName evidence="2">GSU2403 family nucleotidyltransferase fold protein</fullName>
    </submittedName>
</protein>
<proteinExistence type="predicted"/>
<accession>A0ABV3PZ07</accession>
<reference evidence="2 3" key="1">
    <citation type="submission" date="2024-07" db="EMBL/GenBank/DDBJ databases">
        <title>Description of Labrys sedimenti sp. nov., isolated from a diclofenac-degrading enrichment culture.</title>
        <authorList>
            <person name="Tancsics A."/>
            <person name="Csepanyi A."/>
        </authorList>
    </citation>
    <scope>NUCLEOTIDE SEQUENCE [LARGE SCALE GENOMIC DNA]</scope>
    <source>
        <strain evidence="2 3">LMG 23578</strain>
    </source>
</reference>
<dbReference type="InterPro" id="IPR058575">
    <property type="entry name" value="NTP_transf_8_dom"/>
</dbReference>
<comment type="caution">
    <text evidence="2">The sequence shown here is derived from an EMBL/GenBank/DDBJ whole genome shotgun (WGS) entry which is preliminary data.</text>
</comment>
<organism evidence="2 3">
    <name type="scientific">Labrys neptuniae</name>
    <dbReference type="NCBI Taxonomy" id="376174"/>
    <lineage>
        <taxon>Bacteria</taxon>
        <taxon>Pseudomonadati</taxon>
        <taxon>Pseudomonadota</taxon>
        <taxon>Alphaproteobacteria</taxon>
        <taxon>Hyphomicrobiales</taxon>
        <taxon>Xanthobacteraceae</taxon>
        <taxon>Labrys</taxon>
    </lineage>
</organism>